<dbReference type="SUPFAM" id="SSF53756">
    <property type="entry name" value="UDP-Glycosyltransferase/glycogen phosphorylase"/>
    <property type="match status" value="1"/>
</dbReference>
<organism evidence="2 3">
    <name type="scientific">Anaerospora hongkongensis</name>
    <dbReference type="NCBI Taxonomy" id="244830"/>
    <lineage>
        <taxon>Bacteria</taxon>
        <taxon>Bacillati</taxon>
        <taxon>Bacillota</taxon>
        <taxon>Negativicutes</taxon>
        <taxon>Selenomonadales</taxon>
        <taxon>Sporomusaceae</taxon>
        <taxon>Anaerospora</taxon>
    </lineage>
</organism>
<evidence type="ECO:0000313" key="2">
    <source>
        <dbReference type="EMBL" id="TCL36069.1"/>
    </source>
</evidence>
<keyword evidence="1 2" id="KW-0808">Transferase</keyword>
<evidence type="ECO:0000313" key="3">
    <source>
        <dbReference type="Proteomes" id="UP000295063"/>
    </source>
</evidence>
<dbReference type="PANTHER" id="PTHR46401">
    <property type="entry name" value="GLYCOSYLTRANSFERASE WBBK-RELATED"/>
    <property type="match status" value="1"/>
</dbReference>
<dbReference type="Pfam" id="PF13692">
    <property type="entry name" value="Glyco_trans_1_4"/>
    <property type="match status" value="1"/>
</dbReference>
<dbReference type="EMBL" id="SLUI01000009">
    <property type="protein sequence ID" value="TCL36069.1"/>
    <property type="molecule type" value="Genomic_DNA"/>
</dbReference>
<accession>A0A4R1PV69</accession>
<dbReference type="Gene3D" id="3.40.50.2000">
    <property type="entry name" value="Glycogen Phosphorylase B"/>
    <property type="match status" value="2"/>
</dbReference>
<protein>
    <submittedName>
        <fullName evidence="2">Glycosyltransferase involved in cell wall biosynthesis</fullName>
    </submittedName>
</protein>
<evidence type="ECO:0000256" key="1">
    <source>
        <dbReference type="ARBA" id="ARBA00022679"/>
    </source>
</evidence>
<dbReference type="CDD" id="cd03801">
    <property type="entry name" value="GT4_PimA-like"/>
    <property type="match status" value="1"/>
</dbReference>
<reference evidence="2 3" key="1">
    <citation type="submission" date="2019-03" db="EMBL/GenBank/DDBJ databases">
        <title>Genomic Encyclopedia of Type Strains, Phase IV (KMG-IV): sequencing the most valuable type-strain genomes for metagenomic binning, comparative biology and taxonomic classification.</title>
        <authorList>
            <person name="Goeker M."/>
        </authorList>
    </citation>
    <scope>NUCLEOTIDE SEQUENCE [LARGE SCALE GENOMIC DNA]</scope>
    <source>
        <strain evidence="2 3">DSM 15969</strain>
    </source>
</reference>
<sequence>MNIVITAFANGSDHQRYATIVANYLSLKHNVLLICTSNFDISQLNDNIQVNNLIICDKSRIELSTLQLNIWVKIYSDIISFKPKIIHFFCAHPLNLFLSLFYKTKKVYTIHDVKPHPDENVSCLISIYNNIIKFIAYRIIVHSKLAKRQLGRFGNKAVVLPLCGTEILKLEPYTENQKILFYGRIKPYKGLDLFINAAEKLIIEIPNSKFVIAGQGDVKKYLSLIKNKENFEIYNDYISNNETDRLFKECKLIVLPYYSATQSGVIPLAYSYNRPIVATNVGAISEMVLDKKTGILVEPDINQISNAIKILITNDELYRKLCENISEEFSKNYSETNMGQKFRRFYESIV</sequence>
<proteinExistence type="predicted"/>
<dbReference type="RefSeq" id="WP_165898899.1">
    <property type="nucleotide sequence ID" value="NZ_SLUI01000009.1"/>
</dbReference>
<comment type="caution">
    <text evidence="2">The sequence shown here is derived from an EMBL/GenBank/DDBJ whole genome shotgun (WGS) entry which is preliminary data.</text>
</comment>
<dbReference type="PANTHER" id="PTHR46401:SF2">
    <property type="entry name" value="GLYCOSYLTRANSFERASE WBBK-RELATED"/>
    <property type="match status" value="1"/>
</dbReference>
<keyword evidence="3" id="KW-1185">Reference proteome</keyword>
<dbReference type="GO" id="GO:0016757">
    <property type="term" value="F:glycosyltransferase activity"/>
    <property type="evidence" value="ECO:0007669"/>
    <property type="project" value="TreeGrafter"/>
</dbReference>
<dbReference type="GO" id="GO:0009103">
    <property type="term" value="P:lipopolysaccharide biosynthetic process"/>
    <property type="evidence" value="ECO:0007669"/>
    <property type="project" value="TreeGrafter"/>
</dbReference>
<dbReference type="AlphaFoldDB" id="A0A4R1PV69"/>
<gene>
    <name evidence="2" type="ORF">EV210_10918</name>
</gene>
<dbReference type="Proteomes" id="UP000295063">
    <property type="component" value="Unassembled WGS sequence"/>
</dbReference>
<name>A0A4R1PV69_9FIRM</name>